<dbReference type="SMART" id="SM01265">
    <property type="entry name" value="Mab-21"/>
    <property type="match status" value="1"/>
</dbReference>
<comment type="similarity">
    <text evidence="3">Belongs to the mab-21 family.</text>
</comment>
<keyword evidence="9" id="KW-0460">Magnesium</keyword>
<dbReference type="InterPro" id="IPR046903">
    <property type="entry name" value="Mab-21-like_nuc_Trfase"/>
</dbReference>
<dbReference type="PANTHER" id="PTHR10656:SF42">
    <property type="entry name" value="CYCLIC GMP-AMP SYNTHASE-LIKE PROTEIN-RELATED"/>
    <property type="match status" value="1"/>
</dbReference>
<keyword evidence="7" id="KW-0547">Nucleotide-binding</keyword>
<evidence type="ECO:0000259" key="13">
    <source>
        <dbReference type="Pfam" id="PF20266"/>
    </source>
</evidence>
<feature type="domain" description="Mab-21-like HhH/H2TH-like" evidence="13">
    <location>
        <begin position="267"/>
        <end position="361"/>
    </location>
</feature>
<comment type="caution">
    <text evidence="14">The sequence shown here is derived from an EMBL/GenBank/DDBJ whole genome shotgun (WGS) entry which is preliminary data.</text>
</comment>
<keyword evidence="4" id="KW-0808">Transferase</keyword>
<dbReference type="PANTHER" id="PTHR10656">
    <property type="entry name" value="CELL FATE DETERMINING PROTEIN MAB21-RELATED"/>
    <property type="match status" value="1"/>
</dbReference>
<evidence type="ECO:0000256" key="8">
    <source>
        <dbReference type="ARBA" id="ARBA00022840"/>
    </source>
</evidence>
<evidence type="ECO:0000256" key="6">
    <source>
        <dbReference type="ARBA" id="ARBA00022723"/>
    </source>
</evidence>
<evidence type="ECO:0008006" key="16">
    <source>
        <dbReference type="Google" id="ProtNLM"/>
    </source>
</evidence>
<protein>
    <recommendedName>
        <fullName evidence="16">Mab-21-like nucleotidyltransferase domain-containing protein</fullName>
    </recommendedName>
</protein>
<dbReference type="EMBL" id="WIXP02000012">
    <property type="protein sequence ID" value="KAF6202232.1"/>
    <property type="molecule type" value="Genomic_DNA"/>
</dbReference>
<accession>A0A8S9WZR2</accession>
<evidence type="ECO:0000313" key="14">
    <source>
        <dbReference type="EMBL" id="KAF6202232.1"/>
    </source>
</evidence>
<evidence type="ECO:0000256" key="10">
    <source>
        <dbReference type="ARBA" id="ARBA00023134"/>
    </source>
</evidence>
<name>A0A8S9WZR2_APOLU</name>
<evidence type="ECO:0000256" key="4">
    <source>
        <dbReference type="ARBA" id="ARBA00022679"/>
    </source>
</evidence>
<evidence type="ECO:0000256" key="3">
    <source>
        <dbReference type="ARBA" id="ARBA00008307"/>
    </source>
</evidence>
<keyword evidence="11" id="KW-0464">Manganese</keyword>
<gene>
    <name evidence="14" type="ORF">GE061_004630</name>
</gene>
<dbReference type="Pfam" id="PF20266">
    <property type="entry name" value="Mab-21_C"/>
    <property type="match status" value="1"/>
</dbReference>
<keyword evidence="8" id="KW-0067">ATP-binding</keyword>
<evidence type="ECO:0000256" key="2">
    <source>
        <dbReference type="ARBA" id="ARBA00001946"/>
    </source>
</evidence>
<dbReference type="OrthoDB" id="1877767at2759"/>
<evidence type="ECO:0000256" key="7">
    <source>
        <dbReference type="ARBA" id="ARBA00022741"/>
    </source>
</evidence>
<comment type="cofactor">
    <cofactor evidence="2">
        <name>Mg(2+)</name>
        <dbReference type="ChEBI" id="CHEBI:18420"/>
    </cofactor>
</comment>
<sequence length="450" mass="53140">MYTSDELNMRSPSEYSCLNPVLQDVNGAVIRINRSSKKVAVNRAMKVVNRIKNYLAQDETFNKVYNGIRHVGSYYDGLRVTEATEFDINIVLKFPFHKKCKVQRSTVAGFVQVRIEEDNPSWFFGGTRYSMDQTLKKIVDSDGYIGRDQVLQWWQSIFSRHVTKNEDLFFDGVHCKVTWRTSGPAITVRMKFDDSQEIDVDLVPVLMFQDGDSYSPPVYKRWIKQNQEPKQWYIVPKPLRDNQNNRLWRLSYTDQEKVIMDGLEHLKPTNKLMKRLRDNFAWKKLSSYFIKNVFLCEAEKKKASGDAQFFRNNLGYLFVYFLNVIKLHLQCNSLPFFWDPDMNLFQQIPQETAYNHYRCLERISSKIHRLLDERKRTELNEYIRSLLIGGHSVCVENSISNGPSYRNSYPARPVTRHSYDEHHIFRDNCNRCRKAQEKLSSYNESWCVIL</sequence>
<evidence type="ECO:0000256" key="5">
    <source>
        <dbReference type="ARBA" id="ARBA00022695"/>
    </source>
</evidence>
<comment type="cofactor">
    <cofactor evidence="1">
        <name>Mn(2+)</name>
        <dbReference type="ChEBI" id="CHEBI:29035"/>
    </cofactor>
</comment>
<dbReference type="InterPro" id="IPR046906">
    <property type="entry name" value="Mab-21_HhH/H2TH-like"/>
</dbReference>
<organism evidence="14 15">
    <name type="scientific">Apolygus lucorum</name>
    <name type="common">Small green plant bug</name>
    <name type="synonym">Lygocoris lucorum</name>
    <dbReference type="NCBI Taxonomy" id="248454"/>
    <lineage>
        <taxon>Eukaryota</taxon>
        <taxon>Metazoa</taxon>
        <taxon>Ecdysozoa</taxon>
        <taxon>Arthropoda</taxon>
        <taxon>Hexapoda</taxon>
        <taxon>Insecta</taxon>
        <taxon>Pterygota</taxon>
        <taxon>Neoptera</taxon>
        <taxon>Paraneoptera</taxon>
        <taxon>Hemiptera</taxon>
        <taxon>Heteroptera</taxon>
        <taxon>Panheteroptera</taxon>
        <taxon>Cimicomorpha</taxon>
        <taxon>Miridae</taxon>
        <taxon>Mirini</taxon>
        <taxon>Apolygus</taxon>
    </lineage>
</organism>
<dbReference type="GO" id="GO:0016779">
    <property type="term" value="F:nucleotidyltransferase activity"/>
    <property type="evidence" value="ECO:0007669"/>
    <property type="project" value="UniProtKB-KW"/>
</dbReference>
<evidence type="ECO:0000256" key="9">
    <source>
        <dbReference type="ARBA" id="ARBA00022842"/>
    </source>
</evidence>
<evidence type="ECO:0000259" key="12">
    <source>
        <dbReference type="Pfam" id="PF03281"/>
    </source>
</evidence>
<keyword evidence="6" id="KW-0479">Metal-binding</keyword>
<dbReference type="AlphaFoldDB" id="A0A8S9WZR2"/>
<keyword evidence="15" id="KW-1185">Reference proteome</keyword>
<evidence type="ECO:0000313" key="15">
    <source>
        <dbReference type="Proteomes" id="UP000466442"/>
    </source>
</evidence>
<keyword evidence="5" id="KW-0548">Nucleotidyltransferase</keyword>
<dbReference type="Gene3D" id="1.10.1410.40">
    <property type="match status" value="1"/>
</dbReference>
<evidence type="ECO:0000256" key="1">
    <source>
        <dbReference type="ARBA" id="ARBA00001936"/>
    </source>
</evidence>
<feature type="domain" description="Mab-21-like nucleotidyltransferase" evidence="12">
    <location>
        <begin position="74"/>
        <end position="262"/>
    </location>
</feature>
<dbReference type="GO" id="GO:0005524">
    <property type="term" value="F:ATP binding"/>
    <property type="evidence" value="ECO:0007669"/>
    <property type="project" value="UniProtKB-KW"/>
</dbReference>
<dbReference type="InterPro" id="IPR024810">
    <property type="entry name" value="MAB21L/cGLR"/>
</dbReference>
<keyword evidence="10" id="KW-0342">GTP-binding</keyword>
<dbReference type="Gene3D" id="3.30.460.90">
    <property type="match status" value="1"/>
</dbReference>
<reference evidence="14" key="1">
    <citation type="journal article" date="2021" name="Mol. Ecol. Resour.">
        <title>Apolygus lucorum genome provides insights into omnivorousness and mesophyll feeding.</title>
        <authorList>
            <person name="Liu Y."/>
            <person name="Liu H."/>
            <person name="Wang H."/>
            <person name="Huang T."/>
            <person name="Liu B."/>
            <person name="Yang B."/>
            <person name="Yin L."/>
            <person name="Li B."/>
            <person name="Zhang Y."/>
            <person name="Zhang S."/>
            <person name="Jiang F."/>
            <person name="Zhang X."/>
            <person name="Ren Y."/>
            <person name="Wang B."/>
            <person name="Wang S."/>
            <person name="Lu Y."/>
            <person name="Wu K."/>
            <person name="Fan W."/>
            <person name="Wang G."/>
        </authorList>
    </citation>
    <scope>NUCLEOTIDE SEQUENCE</scope>
    <source>
        <strain evidence="14">12Hb</strain>
    </source>
</reference>
<dbReference type="GO" id="GO:0046872">
    <property type="term" value="F:metal ion binding"/>
    <property type="evidence" value="ECO:0007669"/>
    <property type="project" value="UniProtKB-KW"/>
</dbReference>
<dbReference type="Proteomes" id="UP000466442">
    <property type="component" value="Linkage Group LG12"/>
</dbReference>
<dbReference type="GO" id="GO:0005525">
    <property type="term" value="F:GTP binding"/>
    <property type="evidence" value="ECO:0007669"/>
    <property type="project" value="UniProtKB-KW"/>
</dbReference>
<dbReference type="Pfam" id="PF03281">
    <property type="entry name" value="Mab-21"/>
    <property type="match status" value="1"/>
</dbReference>
<proteinExistence type="inferred from homology"/>
<evidence type="ECO:0000256" key="11">
    <source>
        <dbReference type="ARBA" id="ARBA00023211"/>
    </source>
</evidence>